<protein>
    <submittedName>
        <fullName evidence="1">NACHT, LRR and PYD domains-containing protein 4A</fullName>
    </submittedName>
</protein>
<gene>
    <name evidence="1" type="primary">Nlrp4a</name>
    <name evidence="1" type="ORF">L345_18183</name>
</gene>
<reference evidence="1 2" key="1">
    <citation type="journal article" date="2013" name="Proc. Natl. Acad. Sci. U.S.A.">
        <title>The king cobra genome reveals dynamic gene evolution and adaptation in the snake venom system.</title>
        <authorList>
            <person name="Vonk F.J."/>
            <person name="Casewell N.R."/>
            <person name="Henkel C.V."/>
            <person name="Heimberg A.M."/>
            <person name="Jansen H.J."/>
            <person name="McCleary R.J."/>
            <person name="Kerkkamp H.M."/>
            <person name="Vos R.A."/>
            <person name="Guerreiro I."/>
            <person name="Calvete J.J."/>
            <person name="Wuster W."/>
            <person name="Woods A.E."/>
            <person name="Logan J.M."/>
            <person name="Harrison R.A."/>
            <person name="Castoe T.A."/>
            <person name="de Koning A.P."/>
            <person name="Pollock D.D."/>
            <person name="Yandell M."/>
            <person name="Calderon D."/>
            <person name="Renjifo C."/>
            <person name="Currier R.B."/>
            <person name="Salgado D."/>
            <person name="Pla D."/>
            <person name="Sanz L."/>
            <person name="Hyder A.S."/>
            <person name="Ribeiro J.M."/>
            <person name="Arntzen J.W."/>
            <person name="van den Thillart G.E."/>
            <person name="Boetzer M."/>
            <person name="Pirovano W."/>
            <person name="Dirks R.P."/>
            <person name="Spaink H.P."/>
            <person name="Duboule D."/>
            <person name="McGlinn E."/>
            <person name="Kini R.M."/>
            <person name="Richardson M.K."/>
        </authorList>
    </citation>
    <scope>NUCLEOTIDE SEQUENCE</scope>
    <source>
        <tissue evidence="1">Blood</tissue>
    </source>
</reference>
<evidence type="ECO:0000313" key="1">
    <source>
        <dbReference type="EMBL" id="ETE56107.1"/>
    </source>
</evidence>
<dbReference type="OrthoDB" id="120976at2759"/>
<dbReference type="InterPro" id="IPR050637">
    <property type="entry name" value="NLRP_innate_immun_reg"/>
</dbReference>
<keyword evidence="2" id="KW-1185">Reference proteome</keyword>
<dbReference type="Proteomes" id="UP000018936">
    <property type="component" value="Unassembled WGS sequence"/>
</dbReference>
<dbReference type="GO" id="GO:0005737">
    <property type="term" value="C:cytoplasm"/>
    <property type="evidence" value="ECO:0007669"/>
    <property type="project" value="TreeGrafter"/>
</dbReference>
<dbReference type="InterPro" id="IPR032675">
    <property type="entry name" value="LRR_dom_sf"/>
</dbReference>
<comment type="caution">
    <text evidence="1">The sequence shown here is derived from an EMBL/GenBank/DDBJ whole genome shotgun (WGS) entry which is preliminary data.</text>
</comment>
<dbReference type="PANTHER" id="PTHR45690">
    <property type="entry name" value="NACHT, LRR AND PYD DOMAINS-CONTAINING PROTEIN 12"/>
    <property type="match status" value="1"/>
</dbReference>
<proteinExistence type="predicted"/>
<name>V8N3I8_OPHHA</name>
<accession>V8N3I8</accession>
<dbReference type="EMBL" id="AZIM01041382">
    <property type="protein sequence ID" value="ETE56107.1"/>
    <property type="molecule type" value="Genomic_DNA"/>
</dbReference>
<dbReference type="AlphaFoldDB" id="V8N3I8"/>
<evidence type="ECO:0000313" key="2">
    <source>
        <dbReference type="Proteomes" id="UP000018936"/>
    </source>
</evidence>
<dbReference type="GO" id="GO:0050729">
    <property type="term" value="P:positive regulation of inflammatory response"/>
    <property type="evidence" value="ECO:0007669"/>
    <property type="project" value="TreeGrafter"/>
</dbReference>
<sequence>MYLKNPDDKTMELLCDELKHPKYIIDFLRLRGDILTESCSRHLAKVPRKKQRLRLLHLSLRNPDDKTMELLCDGLKHPECTIETLGLDVDVLTESCSRHLAEVLRKKQRLRMLRLSFRNPDDKTMELLCDGLKHP</sequence>
<dbReference type="Gene3D" id="3.80.10.10">
    <property type="entry name" value="Ribonuclease Inhibitor"/>
    <property type="match status" value="1"/>
</dbReference>
<dbReference type="SUPFAM" id="SSF52047">
    <property type="entry name" value="RNI-like"/>
    <property type="match status" value="1"/>
</dbReference>
<feature type="non-terminal residue" evidence="1">
    <location>
        <position position="135"/>
    </location>
</feature>
<dbReference type="PANTHER" id="PTHR45690:SF4">
    <property type="entry name" value="NACHT, LRR AND PYD DOMAINS-CONTAINING PROTEIN 10"/>
    <property type="match status" value="1"/>
</dbReference>
<organism evidence="1 2">
    <name type="scientific">Ophiophagus hannah</name>
    <name type="common">King cobra</name>
    <name type="synonym">Naja hannah</name>
    <dbReference type="NCBI Taxonomy" id="8665"/>
    <lineage>
        <taxon>Eukaryota</taxon>
        <taxon>Metazoa</taxon>
        <taxon>Chordata</taxon>
        <taxon>Craniata</taxon>
        <taxon>Vertebrata</taxon>
        <taxon>Euteleostomi</taxon>
        <taxon>Lepidosauria</taxon>
        <taxon>Squamata</taxon>
        <taxon>Bifurcata</taxon>
        <taxon>Unidentata</taxon>
        <taxon>Episquamata</taxon>
        <taxon>Toxicofera</taxon>
        <taxon>Serpentes</taxon>
        <taxon>Colubroidea</taxon>
        <taxon>Elapidae</taxon>
        <taxon>Elapinae</taxon>
        <taxon>Ophiophagus</taxon>
    </lineage>
</organism>